<dbReference type="EMBL" id="BDIP01009004">
    <property type="protein sequence ID" value="GIQ92116.1"/>
    <property type="molecule type" value="Genomic_DNA"/>
</dbReference>
<evidence type="ECO:0000313" key="2">
    <source>
        <dbReference type="Proteomes" id="UP000265618"/>
    </source>
</evidence>
<proteinExistence type="predicted"/>
<name>A0A9K3DAW2_9EUKA</name>
<dbReference type="Proteomes" id="UP000265618">
    <property type="component" value="Unassembled WGS sequence"/>
</dbReference>
<comment type="caution">
    <text evidence="1">The sequence shown here is derived from an EMBL/GenBank/DDBJ whole genome shotgun (WGS) entry which is preliminary data.</text>
</comment>
<gene>
    <name evidence="1" type="ORF">KIPB_015708</name>
</gene>
<sequence>LVCLNTRLIIARELSRCTVS</sequence>
<protein>
    <submittedName>
        <fullName evidence="1">Uncharacterized protein</fullName>
    </submittedName>
</protein>
<feature type="non-terminal residue" evidence="1">
    <location>
        <position position="1"/>
    </location>
</feature>
<accession>A0A9K3DAW2</accession>
<evidence type="ECO:0000313" key="1">
    <source>
        <dbReference type="EMBL" id="GIQ92116.1"/>
    </source>
</evidence>
<reference evidence="1 2" key="1">
    <citation type="journal article" date="2018" name="PLoS ONE">
        <title>The draft genome of Kipferlia bialata reveals reductive genome evolution in fornicate parasites.</title>
        <authorList>
            <person name="Tanifuji G."/>
            <person name="Takabayashi S."/>
            <person name="Kume K."/>
            <person name="Takagi M."/>
            <person name="Nakayama T."/>
            <person name="Kamikawa R."/>
            <person name="Inagaki Y."/>
            <person name="Hashimoto T."/>
        </authorList>
    </citation>
    <scope>NUCLEOTIDE SEQUENCE [LARGE SCALE GENOMIC DNA]</scope>
    <source>
        <strain evidence="1">NY0173</strain>
    </source>
</reference>
<keyword evidence="2" id="KW-1185">Reference proteome</keyword>
<dbReference type="AlphaFoldDB" id="A0A9K3DAW2"/>
<organism evidence="1 2">
    <name type="scientific">Kipferlia bialata</name>
    <dbReference type="NCBI Taxonomy" id="797122"/>
    <lineage>
        <taxon>Eukaryota</taxon>
        <taxon>Metamonada</taxon>
        <taxon>Carpediemonas-like organisms</taxon>
        <taxon>Kipferlia</taxon>
    </lineage>
</organism>